<dbReference type="AlphaFoldDB" id="A0AAQ1SQH8"/>
<sequence length="125" mass="13919">MKVSTIEFSHGAVSVYAHNFESEAVTMHVKEFLNTFREFRDVTHELSPGIGRVTICSTNSNVIPFEFSGTSIGTLFLHFSNGRYSIDQDVVISSLQNPEKKIAATRIINAIANLIRLNKPEFISA</sequence>
<name>A0AAQ1SQH8_LEPIR</name>
<reference evidence="1 2" key="1">
    <citation type="submission" date="2017-11" db="EMBL/GenBank/DDBJ databases">
        <authorList>
            <person name="Lechat P."/>
        </authorList>
    </citation>
    <scope>NUCLEOTIDE SEQUENCE [LARGE SCALE GENOMIC DNA]</scope>
    <source>
        <strain evidence="1">L495</strain>
    </source>
</reference>
<protein>
    <submittedName>
        <fullName evidence="1">Uncharacterized protein</fullName>
    </submittedName>
</protein>
<dbReference type="Proteomes" id="UP000234460">
    <property type="component" value="Chromosome LMANV2"/>
</dbReference>
<dbReference type="EMBL" id="OEJX01000064">
    <property type="protein sequence ID" value="SOR63403.1"/>
    <property type="molecule type" value="Genomic_DNA"/>
</dbReference>
<evidence type="ECO:0000313" key="1">
    <source>
        <dbReference type="EMBL" id="SOR63403.1"/>
    </source>
</evidence>
<gene>
    <name evidence="1" type="ORF">LMANV2_670067</name>
</gene>
<accession>A0AAQ1SQH8</accession>
<comment type="caution">
    <text evidence="1">The sequence shown here is derived from an EMBL/GenBank/DDBJ whole genome shotgun (WGS) entry which is preliminary data.</text>
</comment>
<organism evidence="1 2">
    <name type="scientific">Leptospira interrogans serovar Manilae</name>
    <dbReference type="NCBI Taxonomy" id="214675"/>
    <lineage>
        <taxon>Bacteria</taxon>
        <taxon>Pseudomonadati</taxon>
        <taxon>Spirochaetota</taxon>
        <taxon>Spirochaetia</taxon>
        <taxon>Leptospirales</taxon>
        <taxon>Leptospiraceae</taxon>
        <taxon>Leptospira</taxon>
    </lineage>
</organism>
<proteinExistence type="predicted"/>
<evidence type="ECO:0000313" key="2">
    <source>
        <dbReference type="Proteomes" id="UP000234460"/>
    </source>
</evidence>
<dbReference type="RefSeq" id="WP_000868859.1">
    <property type="nucleotide sequence ID" value="NZ_CP011931.1"/>
</dbReference>